<dbReference type="Proteomes" id="UP000245956">
    <property type="component" value="Unassembled WGS sequence"/>
</dbReference>
<proteinExistence type="predicted"/>
<evidence type="ECO:0000313" key="4">
    <source>
        <dbReference type="Proteomes" id="UP000245956"/>
    </source>
</evidence>
<dbReference type="AlphaFoldDB" id="A0A2U3DSR2"/>
<gene>
    <name evidence="3" type="ORF">PCL_07216</name>
    <name evidence="2" type="ORF">Purlil1_9546</name>
</gene>
<reference evidence="3 4" key="2">
    <citation type="journal article" date="2016" name="Front. Microbiol.">
        <title>Genome and transcriptome sequences reveal the specific parasitism of the nematophagous Purpureocillium lilacinum 36-1.</title>
        <authorList>
            <person name="Xie J."/>
            <person name="Li S."/>
            <person name="Mo C."/>
            <person name="Xiao X."/>
            <person name="Peng D."/>
            <person name="Wang G."/>
            <person name="Xiao Y."/>
        </authorList>
    </citation>
    <scope>NUCLEOTIDE SEQUENCE [LARGE SCALE GENOMIC DNA]</scope>
    <source>
        <strain evidence="3 4">36-1</strain>
    </source>
</reference>
<organism evidence="3 4">
    <name type="scientific">Purpureocillium lilacinum</name>
    <name type="common">Paecilomyces lilacinus</name>
    <dbReference type="NCBI Taxonomy" id="33203"/>
    <lineage>
        <taxon>Eukaryota</taxon>
        <taxon>Fungi</taxon>
        <taxon>Dikarya</taxon>
        <taxon>Ascomycota</taxon>
        <taxon>Pezizomycotina</taxon>
        <taxon>Sordariomycetes</taxon>
        <taxon>Hypocreomycetidae</taxon>
        <taxon>Hypocreales</taxon>
        <taxon>Ophiocordycipitaceae</taxon>
        <taxon>Purpureocillium</taxon>
    </lineage>
</organism>
<sequence length="311" mass="33883">MERPDEKATMSEMAKDKPILFPASGLISPAFADDILRSIRLNGPVLEAMGVFGPGVRHLELKLDENLGLTVPGMPSRHMFDKMSEAEIAAAKEKVWAPAEARKSSTGEIRVTDKMLIELMGLLLPHLGTVHVAYQMLHSYVSVLLTHGEGELWSALSVYCTVYSCHEQAKADIRTLREFPSAGVVPGQKPLKAWLPQLAARMSGLGNARHYKRPGEAWAGQGQLSRHCPLWAGMASIALRLAKESKVGRAGAAGDLADVLAKMANLAQSHGYIYAMEEKVNEFWRHAHPENTSSNSESASESDGLGDDDME</sequence>
<dbReference type="EMBL" id="JAWRVI010000044">
    <property type="protein sequence ID" value="KAK4086017.1"/>
    <property type="molecule type" value="Genomic_DNA"/>
</dbReference>
<evidence type="ECO:0000256" key="1">
    <source>
        <dbReference type="SAM" id="MobiDB-lite"/>
    </source>
</evidence>
<evidence type="ECO:0000313" key="3">
    <source>
        <dbReference type="EMBL" id="PWI65293.1"/>
    </source>
</evidence>
<protein>
    <submittedName>
        <fullName evidence="3">Uncharacterized protein</fullName>
    </submittedName>
</protein>
<feature type="region of interest" description="Disordered" evidence="1">
    <location>
        <begin position="288"/>
        <end position="311"/>
    </location>
</feature>
<name>A0A2U3DSR2_PURLI</name>
<evidence type="ECO:0000313" key="5">
    <source>
        <dbReference type="Proteomes" id="UP001287286"/>
    </source>
</evidence>
<dbReference type="Proteomes" id="UP001287286">
    <property type="component" value="Unassembled WGS sequence"/>
</dbReference>
<reference evidence="3" key="1">
    <citation type="submission" date="2015-05" db="EMBL/GenBank/DDBJ databases">
        <authorList>
            <person name="Wang D.B."/>
            <person name="Wang M."/>
        </authorList>
    </citation>
    <scope>NUCLEOTIDE SEQUENCE</scope>
    <source>
        <strain evidence="3">36-1</strain>
    </source>
</reference>
<comment type="caution">
    <text evidence="3">The sequence shown here is derived from an EMBL/GenBank/DDBJ whole genome shotgun (WGS) entry which is preliminary data.</text>
</comment>
<reference evidence="2 5" key="4">
    <citation type="journal article" date="2024" name="Microbiol. Resour. Announc.">
        <title>Genome annotations for the ascomycete fungi Trichoderma harzianum, Trichoderma aggressivum, and Purpureocillium lilacinum.</title>
        <authorList>
            <person name="Beijen E.P.W."/>
            <person name="Ohm R.A."/>
        </authorList>
    </citation>
    <scope>NUCLEOTIDE SEQUENCE [LARGE SCALE GENOMIC DNA]</scope>
    <source>
        <strain evidence="2 5">CBS 150709</strain>
    </source>
</reference>
<reference evidence="2" key="3">
    <citation type="submission" date="2023-11" db="EMBL/GenBank/DDBJ databases">
        <authorList>
            <person name="Beijen E."/>
            <person name="Ohm R.A."/>
        </authorList>
    </citation>
    <scope>NUCLEOTIDE SEQUENCE</scope>
    <source>
        <strain evidence="2">CBS 150709</strain>
    </source>
</reference>
<accession>A0A2U3DSR2</accession>
<dbReference type="EMBL" id="LCWV01000035">
    <property type="protein sequence ID" value="PWI65293.1"/>
    <property type="molecule type" value="Genomic_DNA"/>
</dbReference>
<feature type="compositionally biased region" description="Low complexity" evidence="1">
    <location>
        <begin position="290"/>
        <end position="302"/>
    </location>
</feature>
<keyword evidence="5" id="KW-1185">Reference proteome</keyword>
<evidence type="ECO:0000313" key="2">
    <source>
        <dbReference type="EMBL" id="KAK4086017.1"/>
    </source>
</evidence>